<protein>
    <recommendedName>
        <fullName evidence="3">Transmembrane protein</fullName>
    </recommendedName>
</protein>
<evidence type="ECO:0000313" key="1">
    <source>
        <dbReference type="EMBL" id="MDO7843779.1"/>
    </source>
</evidence>
<evidence type="ECO:0008006" key="3">
    <source>
        <dbReference type="Google" id="ProtNLM"/>
    </source>
</evidence>
<keyword evidence="2" id="KW-1185">Reference proteome</keyword>
<sequence>MDNTVYFRRKTGGLAALLAFVGMGIAIVHSALFPPKPPPRNFGDGTYRNRDCGAITFRNGTMSFGSNEISYTLERRKTDISAVTLHLVAVEEDRTGCRVIYDPTSYGMYLPFEGNPVPKSVQLSGVSELASYNFFREPDANGSTKGSKSTSKGR</sequence>
<evidence type="ECO:0000313" key="2">
    <source>
        <dbReference type="Proteomes" id="UP001176468"/>
    </source>
</evidence>
<comment type="caution">
    <text evidence="1">The sequence shown here is derived from an EMBL/GenBank/DDBJ whole genome shotgun (WGS) entry which is preliminary data.</text>
</comment>
<gene>
    <name evidence="1" type="ORF">Q5H94_15715</name>
</gene>
<dbReference type="EMBL" id="JAUQSZ010000011">
    <property type="protein sequence ID" value="MDO7843779.1"/>
    <property type="molecule type" value="Genomic_DNA"/>
</dbReference>
<name>A0ABT9A1S3_9SPHN</name>
<accession>A0ABT9A1S3</accession>
<dbReference type="RefSeq" id="WP_304562239.1">
    <property type="nucleotide sequence ID" value="NZ_JAUQSZ010000011.1"/>
</dbReference>
<proteinExistence type="predicted"/>
<organism evidence="1 2">
    <name type="scientific">Sphingomonas immobilis</name>
    <dbReference type="NCBI Taxonomy" id="3063997"/>
    <lineage>
        <taxon>Bacteria</taxon>
        <taxon>Pseudomonadati</taxon>
        <taxon>Pseudomonadota</taxon>
        <taxon>Alphaproteobacteria</taxon>
        <taxon>Sphingomonadales</taxon>
        <taxon>Sphingomonadaceae</taxon>
        <taxon>Sphingomonas</taxon>
    </lineage>
</organism>
<reference evidence="1" key="1">
    <citation type="submission" date="2023-07" db="EMBL/GenBank/DDBJ databases">
        <authorList>
            <person name="Kim M.K."/>
        </authorList>
    </citation>
    <scope>NUCLEOTIDE SEQUENCE</scope>
    <source>
        <strain evidence="1">CA1-15</strain>
    </source>
</reference>
<dbReference type="Proteomes" id="UP001176468">
    <property type="component" value="Unassembled WGS sequence"/>
</dbReference>